<evidence type="ECO:0000259" key="1">
    <source>
        <dbReference type="Pfam" id="PF13456"/>
    </source>
</evidence>
<organism evidence="2 3">
    <name type="scientific">Lithospermum erythrorhizon</name>
    <name type="common">Purple gromwell</name>
    <name type="synonym">Lithospermum officinale var. erythrorhizon</name>
    <dbReference type="NCBI Taxonomy" id="34254"/>
    <lineage>
        <taxon>Eukaryota</taxon>
        <taxon>Viridiplantae</taxon>
        <taxon>Streptophyta</taxon>
        <taxon>Embryophyta</taxon>
        <taxon>Tracheophyta</taxon>
        <taxon>Spermatophyta</taxon>
        <taxon>Magnoliopsida</taxon>
        <taxon>eudicotyledons</taxon>
        <taxon>Gunneridae</taxon>
        <taxon>Pentapetalae</taxon>
        <taxon>asterids</taxon>
        <taxon>lamiids</taxon>
        <taxon>Boraginales</taxon>
        <taxon>Boraginaceae</taxon>
        <taxon>Boraginoideae</taxon>
        <taxon>Lithospermeae</taxon>
        <taxon>Lithospermum</taxon>
    </lineage>
</organism>
<dbReference type="Gene3D" id="3.30.420.10">
    <property type="entry name" value="Ribonuclease H-like superfamily/Ribonuclease H"/>
    <property type="match status" value="1"/>
</dbReference>
<dbReference type="InterPro" id="IPR036397">
    <property type="entry name" value="RNaseH_sf"/>
</dbReference>
<dbReference type="InterPro" id="IPR002156">
    <property type="entry name" value="RNaseH_domain"/>
</dbReference>
<name>A0AAV3RRS1_LITER</name>
<dbReference type="GO" id="GO:0004523">
    <property type="term" value="F:RNA-DNA hybrid ribonuclease activity"/>
    <property type="evidence" value="ECO:0007669"/>
    <property type="project" value="InterPro"/>
</dbReference>
<protein>
    <recommendedName>
        <fullName evidence="1">RNase H type-1 domain-containing protein</fullName>
    </recommendedName>
</protein>
<evidence type="ECO:0000313" key="2">
    <source>
        <dbReference type="EMBL" id="GAA0184413.1"/>
    </source>
</evidence>
<dbReference type="PANTHER" id="PTHR48475:SF1">
    <property type="entry name" value="RNASE H TYPE-1 DOMAIN-CONTAINING PROTEIN"/>
    <property type="match status" value="1"/>
</dbReference>
<dbReference type="Proteomes" id="UP001454036">
    <property type="component" value="Unassembled WGS sequence"/>
</dbReference>
<keyword evidence="3" id="KW-1185">Reference proteome</keyword>
<evidence type="ECO:0000313" key="3">
    <source>
        <dbReference type="Proteomes" id="UP001454036"/>
    </source>
</evidence>
<sequence length="106" mass="12111">MSKPRLLDRLARCVGAGVIFFTPQQELLPYSFSVCHNFSNNVPEYQALILGLEVATELNIHQLEIYGDSQLVINQLFGDYEVRKAELIPYHDYAKRLLQSINLVSI</sequence>
<comment type="caution">
    <text evidence="2">The sequence shown here is derived from an EMBL/GenBank/DDBJ whole genome shotgun (WGS) entry which is preliminary data.</text>
</comment>
<dbReference type="PANTHER" id="PTHR48475">
    <property type="entry name" value="RIBONUCLEASE H"/>
    <property type="match status" value="1"/>
</dbReference>
<dbReference type="Pfam" id="PF13456">
    <property type="entry name" value="RVT_3"/>
    <property type="match status" value="1"/>
</dbReference>
<dbReference type="InterPro" id="IPR012337">
    <property type="entry name" value="RNaseH-like_sf"/>
</dbReference>
<dbReference type="SUPFAM" id="SSF53098">
    <property type="entry name" value="Ribonuclease H-like"/>
    <property type="match status" value="1"/>
</dbReference>
<gene>
    <name evidence="2" type="ORF">LIER_31701</name>
</gene>
<proteinExistence type="predicted"/>
<dbReference type="AlphaFoldDB" id="A0AAV3RRS1"/>
<dbReference type="GO" id="GO:0003676">
    <property type="term" value="F:nucleic acid binding"/>
    <property type="evidence" value="ECO:0007669"/>
    <property type="project" value="InterPro"/>
</dbReference>
<accession>A0AAV3RRS1</accession>
<feature type="domain" description="RNase H type-1" evidence="1">
    <location>
        <begin position="15"/>
        <end position="103"/>
    </location>
</feature>
<dbReference type="CDD" id="cd09279">
    <property type="entry name" value="RNase_HI_like"/>
    <property type="match status" value="1"/>
</dbReference>
<reference evidence="2 3" key="1">
    <citation type="submission" date="2024-01" db="EMBL/GenBank/DDBJ databases">
        <title>The complete chloroplast genome sequence of Lithospermum erythrorhizon: insights into the phylogenetic relationship among Boraginaceae species and the maternal lineages of purple gromwells.</title>
        <authorList>
            <person name="Okada T."/>
            <person name="Watanabe K."/>
        </authorList>
    </citation>
    <scope>NUCLEOTIDE SEQUENCE [LARGE SCALE GENOMIC DNA]</scope>
</reference>
<dbReference type="EMBL" id="BAABME010011875">
    <property type="protein sequence ID" value="GAA0184413.1"/>
    <property type="molecule type" value="Genomic_DNA"/>
</dbReference>